<reference evidence="8" key="1">
    <citation type="submission" date="2021-03" db="EMBL/GenBank/DDBJ databases">
        <title>Streptomyces strains.</title>
        <authorList>
            <person name="Lund M.B."/>
            <person name="Toerring T."/>
        </authorList>
    </citation>
    <scope>NUCLEOTIDE SEQUENCE</scope>
    <source>
        <strain evidence="8">JCM 4242</strain>
    </source>
</reference>
<gene>
    <name evidence="8" type="ORF">J1792_14850</name>
</gene>
<evidence type="ECO:0000256" key="3">
    <source>
        <dbReference type="ARBA" id="ARBA00022960"/>
    </source>
</evidence>
<dbReference type="GO" id="GO:0008360">
    <property type="term" value="P:regulation of cell shape"/>
    <property type="evidence" value="ECO:0007669"/>
    <property type="project" value="UniProtKB-UniRule"/>
</dbReference>
<dbReference type="InterPro" id="IPR038063">
    <property type="entry name" value="Transpep_catalytic_dom"/>
</dbReference>
<evidence type="ECO:0000259" key="7">
    <source>
        <dbReference type="PROSITE" id="PS52029"/>
    </source>
</evidence>
<dbReference type="Gene3D" id="2.40.440.10">
    <property type="entry name" value="L,D-transpeptidase catalytic domain-like"/>
    <property type="match status" value="1"/>
</dbReference>
<feature type="active site" description="Proton donor/acceptor" evidence="6">
    <location>
        <position position="193"/>
    </location>
</feature>
<evidence type="ECO:0000313" key="8">
    <source>
        <dbReference type="EMBL" id="MBO0654009.1"/>
    </source>
</evidence>
<keyword evidence="3 6" id="KW-0133">Cell shape</keyword>
<proteinExistence type="predicted"/>
<dbReference type="PROSITE" id="PS52029">
    <property type="entry name" value="LD_TPASE"/>
    <property type="match status" value="1"/>
</dbReference>
<dbReference type="CDD" id="cd16913">
    <property type="entry name" value="YkuD_like"/>
    <property type="match status" value="1"/>
</dbReference>
<dbReference type="GO" id="GO:0071555">
    <property type="term" value="P:cell wall organization"/>
    <property type="evidence" value="ECO:0007669"/>
    <property type="project" value="UniProtKB-UniRule"/>
</dbReference>
<comment type="caution">
    <text evidence="8">The sequence shown here is derived from an EMBL/GenBank/DDBJ whole genome shotgun (WGS) entry which is preliminary data.</text>
</comment>
<dbReference type="PANTHER" id="PTHR30582:SF33">
    <property type="entry name" value="EXPORTED PROTEIN"/>
    <property type="match status" value="1"/>
</dbReference>
<dbReference type="GO" id="GO:0016740">
    <property type="term" value="F:transferase activity"/>
    <property type="evidence" value="ECO:0007669"/>
    <property type="project" value="UniProtKB-KW"/>
</dbReference>
<evidence type="ECO:0000313" key="9">
    <source>
        <dbReference type="Proteomes" id="UP000664781"/>
    </source>
</evidence>
<protein>
    <submittedName>
        <fullName evidence="8">L,D-transpeptidase</fullName>
    </submittedName>
</protein>
<keyword evidence="5 6" id="KW-0961">Cell wall biogenesis/degradation</keyword>
<accession>A0A939FMU5</accession>
<sequence length="238" mass="25369">MNIGQAVPRVGPAPRRTAITAALLVAACAVLVLPATGHARAEAGCRVETGPYQWELEAYLGRPRNGRQSAADCAAIAAFQRAEDVRPADGYAGLATYRTMLVAQARANPNAAGRCPVDTGRTACVDLDRQLMWVQEGRRVAFGPVAVRTGRAGQTTRTGRYTVYVRSKDHVSTLYANSPMPYAQFFSGGQAFHGRLGTLFDGGGSAGCVNLAVPDAQRLWDVLRLGDPVQVWGRKPGT</sequence>
<evidence type="ECO:0000256" key="1">
    <source>
        <dbReference type="ARBA" id="ARBA00004752"/>
    </source>
</evidence>
<feature type="domain" description="L,D-TPase catalytic" evidence="7">
    <location>
        <begin position="121"/>
        <end position="232"/>
    </location>
</feature>
<keyword evidence="2" id="KW-0808">Transferase</keyword>
<dbReference type="InterPro" id="IPR050979">
    <property type="entry name" value="LD-transpeptidase"/>
</dbReference>
<evidence type="ECO:0000256" key="5">
    <source>
        <dbReference type="ARBA" id="ARBA00023316"/>
    </source>
</evidence>
<dbReference type="AlphaFoldDB" id="A0A939FMU5"/>
<comment type="pathway">
    <text evidence="1 6">Cell wall biogenesis; peptidoglycan biosynthesis.</text>
</comment>
<dbReference type="PANTHER" id="PTHR30582">
    <property type="entry name" value="L,D-TRANSPEPTIDASE"/>
    <property type="match status" value="1"/>
</dbReference>
<keyword evidence="9" id="KW-1185">Reference proteome</keyword>
<dbReference type="GO" id="GO:0071972">
    <property type="term" value="F:peptidoglycan L,D-transpeptidase activity"/>
    <property type="evidence" value="ECO:0007669"/>
    <property type="project" value="TreeGrafter"/>
</dbReference>
<dbReference type="EMBL" id="JAFMOF010000002">
    <property type="protein sequence ID" value="MBO0654009.1"/>
    <property type="molecule type" value="Genomic_DNA"/>
</dbReference>
<evidence type="ECO:0000256" key="6">
    <source>
        <dbReference type="PROSITE-ProRule" id="PRU01373"/>
    </source>
</evidence>
<keyword evidence="4 6" id="KW-0573">Peptidoglycan synthesis</keyword>
<dbReference type="Proteomes" id="UP000664781">
    <property type="component" value="Unassembled WGS sequence"/>
</dbReference>
<dbReference type="InterPro" id="IPR005490">
    <property type="entry name" value="LD_TPept_cat_dom"/>
</dbReference>
<organism evidence="8 9">
    <name type="scientific">Streptomyces triculaminicus</name>
    <dbReference type="NCBI Taxonomy" id="2816232"/>
    <lineage>
        <taxon>Bacteria</taxon>
        <taxon>Bacillati</taxon>
        <taxon>Actinomycetota</taxon>
        <taxon>Actinomycetes</taxon>
        <taxon>Kitasatosporales</taxon>
        <taxon>Streptomycetaceae</taxon>
        <taxon>Streptomyces</taxon>
    </lineage>
</organism>
<dbReference type="RefSeq" id="WP_207247417.1">
    <property type="nucleotide sequence ID" value="NZ_JAFMOF010000002.1"/>
</dbReference>
<feature type="active site" description="Nucleophile" evidence="6">
    <location>
        <position position="208"/>
    </location>
</feature>
<evidence type="ECO:0000256" key="2">
    <source>
        <dbReference type="ARBA" id="ARBA00022679"/>
    </source>
</evidence>
<dbReference type="GO" id="GO:0005576">
    <property type="term" value="C:extracellular region"/>
    <property type="evidence" value="ECO:0007669"/>
    <property type="project" value="TreeGrafter"/>
</dbReference>
<dbReference type="Pfam" id="PF03734">
    <property type="entry name" value="YkuD"/>
    <property type="match status" value="1"/>
</dbReference>
<name>A0A939FMU5_9ACTN</name>
<evidence type="ECO:0000256" key="4">
    <source>
        <dbReference type="ARBA" id="ARBA00022984"/>
    </source>
</evidence>
<dbReference type="GO" id="GO:0018104">
    <property type="term" value="P:peptidoglycan-protein cross-linking"/>
    <property type="evidence" value="ECO:0007669"/>
    <property type="project" value="TreeGrafter"/>
</dbReference>
<dbReference type="SUPFAM" id="SSF141523">
    <property type="entry name" value="L,D-transpeptidase catalytic domain-like"/>
    <property type="match status" value="1"/>
</dbReference>